<dbReference type="Proteomes" id="UP000594637">
    <property type="component" value="Chromosome"/>
</dbReference>
<dbReference type="InterPro" id="IPR004381">
    <property type="entry name" value="Glycerate_kinase"/>
</dbReference>
<evidence type="ECO:0000256" key="1">
    <source>
        <dbReference type="ARBA" id="ARBA00006284"/>
    </source>
</evidence>
<sequence>MRIVIAPDSFKESMTAPQAAAAMDAGVRDVLVRASTDLVPMSDGGEGFTEAVAAAWGAPMVACPTLDALGRPLKAAYGFDGERAVMDVAGCAGLELIAPADRDVHRSSTRGLGLLIADALDRGARTIVLGIGGSATNDAGTGMLVALGARLLDADGHELRPVPADLPHLERIDVSGLPAALRAVSVHVACDVTNPLTGPQGATAVFGPQKGVKAEDVDALDATLARVARVSGHGRAADLPGSGAAGGLGFALRVYLGASLEPGVELVARAVGLAERVGGADLVLTGEGSVDAQTPAGKTPVGIARLARQAGVPCVVFAGRVREGAEVLLEHGVSELVEIGSRDEPLEQALRRGPVNLRSAVAGYLSRA</sequence>
<evidence type="ECO:0000256" key="3">
    <source>
        <dbReference type="ARBA" id="ARBA00022777"/>
    </source>
</evidence>
<evidence type="ECO:0000313" key="5">
    <source>
        <dbReference type="EMBL" id="QPL06149.1"/>
    </source>
</evidence>
<dbReference type="InterPro" id="IPR018197">
    <property type="entry name" value="Glycerate_kinase_RE-like"/>
</dbReference>
<dbReference type="Pfam" id="PF02595">
    <property type="entry name" value="Gly_kinase"/>
    <property type="match status" value="1"/>
</dbReference>
<dbReference type="SUPFAM" id="SSF110738">
    <property type="entry name" value="Glycerate kinase I"/>
    <property type="match status" value="1"/>
</dbReference>
<evidence type="ECO:0000313" key="6">
    <source>
        <dbReference type="Proteomes" id="UP000594637"/>
    </source>
</evidence>
<dbReference type="GO" id="GO:0031388">
    <property type="term" value="P:organic acid phosphorylation"/>
    <property type="evidence" value="ECO:0007669"/>
    <property type="project" value="UniProtKB-UniRule"/>
</dbReference>
<dbReference type="Gene3D" id="3.40.50.10350">
    <property type="entry name" value="Glycerate kinase, domain 1"/>
    <property type="match status" value="1"/>
</dbReference>
<keyword evidence="2 4" id="KW-0808">Transferase</keyword>
<comment type="similarity">
    <text evidence="1 4">Belongs to the glycerate kinase type-1 family.</text>
</comment>
<proteinExistence type="inferred from homology"/>
<gene>
    <name evidence="5" type="ORF">ID810_04295</name>
</gene>
<evidence type="ECO:0000256" key="2">
    <source>
        <dbReference type="ARBA" id="ARBA00022679"/>
    </source>
</evidence>
<name>A0A7T0LLS5_9ACTO</name>
<dbReference type="InterPro" id="IPR018193">
    <property type="entry name" value="Glyc_kinase_flavodox-like_fold"/>
</dbReference>
<evidence type="ECO:0000256" key="4">
    <source>
        <dbReference type="PIRNR" id="PIRNR006078"/>
    </source>
</evidence>
<dbReference type="EMBL" id="CP063989">
    <property type="protein sequence ID" value="QPL06149.1"/>
    <property type="molecule type" value="Genomic_DNA"/>
</dbReference>
<dbReference type="GO" id="GO:0008887">
    <property type="term" value="F:glycerate kinase activity"/>
    <property type="evidence" value="ECO:0007669"/>
    <property type="project" value="UniProtKB-UniRule"/>
</dbReference>
<protein>
    <submittedName>
        <fullName evidence="5">Glycerate kinase</fullName>
    </submittedName>
</protein>
<dbReference type="PIRSF" id="PIRSF006078">
    <property type="entry name" value="GlxK"/>
    <property type="match status" value="1"/>
</dbReference>
<dbReference type="RefSeq" id="WP_166855522.1">
    <property type="nucleotide sequence ID" value="NZ_CP063989.1"/>
</dbReference>
<dbReference type="InterPro" id="IPR036129">
    <property type="entry name" value="Glycerate_kinase_sf"/>
</dbReference>
<organism evidence="5 6">
    <name type="scientific">Actinomyces respiraculi</name>
    <dbReference type="NCBI Taxonomy" id="2744574"/>
    <lineage>
        <taxon>Bacteria</taxon>
        <taxon>Bacillati</taxon>
        <taxon>Actinomycetota</taxon>
        <taxon>Actinomycetes</taxon>
        <taxon>Actinomycetales</taxon>
        <taxon>Actinomycetaceae</taxon>
        <taxon>Actinomyces</taxon>
    </lineage>
</organism>
<dbReference type="AlphaFoldDB" id="A0A7T0LLS5"/>
<dbReference type="KEGG" id="arep:ID810_04295"/>
<dbReference type="PANTHER" id="PTHR21599">
    <property type="entry name" value="GLYCERATE KINASE"/>
    <property type="match status" value="1"/>
</dbReference>
<keyword evidence="3 4" id="KW-0418">Kinase</keyword>
<dbReference type="Gene3D" id="3.90.1510.10">
    <property type="entry name" value="Glycerate kinase, domain 2"/>
    <property type="match status" value="1"/>
</dbReference>
<dbReference type="NCBIfam" id="TIGR00045">
    <property type="entry name" value="glycerate kinase"/>
    <property type="match status" value="1"/>
</dbReference>
<reference evidence="5 6" key="1">
    <citation type="submission" date="2020-11" db="EMBL/GenBank/DDBJ databases">
        <title>Actinomyces sp. ZJ750.</title>
        <authorList>
            <person name="Zhou J."/>
        </authorList>
    </citation>
    <scope>NUCLEOTIDE SEQUENCE [LARGE SCALE GENOMIC DNA]</scope>
    <source>
        <strain evidence="5 6">ZJ750</strain>
    </source>
</reference>
<keyword evidence="6" id="KW-1185">Reference proteome</keyword>
<dbReference type="PANTHER" id="PTHR21599:SF0">
    <property type="entry name" value="GLYCERATE KINASE"/>
    <property type="match status" value="1"/>
</dbReference>
<accession>A0A7T0LLS5</accession>